<keyword evidence="3" id="KW-1185">Reference proteome</keyword>
<evidence type="ECO:0000313" key="3">
    <source>
        <dbReference type="Proteomes" id="UP000186817"/>
    </source>
</evidence>
<sequence length="218" mass="24441">MFSNLYNPFFYAMKMNKAYAFSFHDLPRMPGTCMILDEMAMPLKRSWCLFELLQTIELERTQANFRGLLFCTEHGVLNFGASTVESGESGRSMSRAESKAPMAPPKAAPKAPPKAPPNAPPKAPTPPPKAAAKAAVTEAPLVFCPSDRQLQQAEVGRIAAEIESGMVKERRQKKRLPPVPVFTEVPRRKRLRPPRRNRVDKDFATLFRKLGTLRVESE</sequence>
<feature type="region of interest" description="Disordered" evidence="1">
    <location>
        <begin position="82"/>
        <end position="133"/>
    </location>
</feature>
<name>A0A1Q9BX60_SYMMI</name>
<reference evidence="2 3" key="1">
    <citation type="submission" date="2016-02" db="EMBL/GenBank/DDBJ databases">
        <title>Genome analysis of coral dinoflagellate symbionts highlights evolutionary adaptations to a symbiotic lifestyle.</title>
        <authorList>
            <person name="Aranda M."/>
            <person name="Li Y."/>
            <person name="Liew Y.J."/>
            <person name="Baumgarten S."/>
            <person name="Simakov O."/>
            <person name="Wilson M."/>
            <person name="Piel J."/>
            <person name="Ashoor H."/>
            <person name="Bougouffa S."/>
            <person name="Bajic V.B."/>
            <person name="Ryu T."/>
            <person name="Ravasi T."/>
            <person name="Bayer T."/>
            <person name="Micklem G."/>
            <person name="Kim H."/>
            <person name="Bhak J."/>
            <person name="Lajeunesse T.C."/>
            <person name="Voolstra C.R."/>
        </authorList>
    </citation>
    <scope>NUCLEOTIDE SEQUENCE [LARGE SCALE GENOMIC DNA]</scope>
    <source>
        <strain evidence="2 3">CCMP2467</strain>
    </source>
</reference>
<feature type="compositionally biased region" description="Polar residues" evidence="1">
    <location>
        <begin position="82"/>
        <end position="92"/>
    </location>
</feature>
<dbReference type="AlphaFoldDB" id="A0A1Q9BX60"/>
<feature type="compositionally biased region" description="Pro residues" evidence="1">
    <location>
        <begin position="102"/>
        <end position="129"/>
    </location>
</feature>
<comment type="caution">
    <text evidence="2">The sequence shown here is derived from an EMBL/GenBank/DDBJ whole genome shotgun (WGS) entry which is preliminary data.</text>
</comment>
<accession>A0A1Q9BX60</accession>
<dbReference type="Proteomes" id="UP000186817">
    <property type="component" value="Unassembled WGS sequence"/>
</dbReference>
<dbReference type="EMBL" id="LSRX01002613">
    <property type="protein sequence ID" value="OLP75293.1"/>
    <property type="molecule type" value="Genomic_DNA"/>
</dbReference>
<feature type="non-terminal residue" evidence="2">
    <location>
        <position position="218"/>
    </location>
</feature>
<evidence type="ECO:0000313" key="2">
    <source>
        <dbReference type="EMBL" id="OLP75293.1"/>
    </source>
</evidence>
<proteinExistence type="predicted"/>
<protein>
    <submittedName>
        <fullName evidence="2">Uncharacterized protein</fullName>
    </submittedName>
</protein>
<organism evidence="2 3">
    <name type="scientific">Symbiodinium microadriaticum</name>
    <name type="common">Dinoflagellate</name>
    <name type="synonym">Zooxanthella microadriatica</name>
    <dbReference type="NCBI Taxonomy" id="2951"/>
    <lineage>
        <taxon>Eukaryota</taxon>
        <taxon>Sar</taxon>
        <taxon>Alveolata</taxon>
        <taxon>Dinophyceae</taxon>
        <taxon>Suessiales</taxon>
        <taxon>Symbiodiniaceae</taxon>
        <taxon>Symbiodinium</taxon>
    </lineage>
</organism>
<evidence type="ECO:0000256" key="1">
    <source>
        <dbReference type="SAM" id="MobiDB-lite"/>
    </source>
</evidence>
<gene>
    <name evidence="2" type="ORF">AK812_SmicGene44939</name>
</gene>